<dbReference type="OrthoDB" id="6621682at2759"/>
<dbReference type="Proteomes" id="UP000325440">
    <property type="component" value="Unassembled WGS sequence"/>
</dbReference>
<name>A0A5E4MNE4_9HEMI</name>
<evidence type="ECO:0000313" key="1">
    <source>
        <dbReference type="EMBL" id="VVC33730.1"/>
    </source>
</evidence>
<proteinExistence type="predicted"/>
<evidence type="ECO:0000313" key="2">
    <source>
        <dbReference type="Proteomes" id="UP000325440"/>
    </source>
</evidence>
<keyword evidence="2" id="KW-1185">Reference proteome</keyword>
<organism evidence="1 2">
    <name type="scientific">Cinara cedri</name>
    <dbReference type="NCBI Taxonomy" id="506608"/>
    <lineage>
        <taxon>Eukaryota</taxon>
        <taxon>Metazoa</taxon>
        <taxon>Ecdysozoa</taxon>
        <taxon>Arthropoda</taxon>
        <taxon>Hexapoda</taxon>
        <taxon>Insecta</taxon>
        <taxon>Pterygota</taxon>
        <taxon>Neoptera</taxon>
        <taxon>Paraneoptera</taxon>
        <taxon>Hemiptera</taxon>
        <taxon>Sternorrhyncha</taxon>
        <taxon>Aphidomorpha</taxon>
        <taxon>Aphidoidea</taxon>
        <taxon>Aphididae</taxon>
        <taxon>Lachninae</taxon>
        <taxon>Cinara</taxon>
    </lineage>
</organism>
<sequence length="246" mass="29606">MKIKLKRRAHTNLEQLTRYDVTKLDDPKCANTFRQKIRQDFNNCDFNSIVSVDERWNKAKDAVIGKQKKSNKPWFNDTCRRALRRKKEKVNNIIRYEKRRYMKNMLEETEEYQKLNRSRQLFKNINALRTGFKKQEKFLKNSDGTLITDPNDIFDKWKDYFENLLNCDEPINSFTWTEVEPNEIEYLPPDRIEITEQIKRLKNHKTPGEDGIQAEILKSLDEETISNMHNLVELVWKEEKIPKKPH</sequence>
<protein>
    <submittedName>
        <fullName evidence="1">Uncharacterized protein</fullName>
    </submittedName>
</protein>
<gene>
    <name evidence="1" type="ORF">CINCED_3A022291</name>
</gene>
<dbReference type="EMBL" id="CABPRJ010000973">
    <property type="protein sequence ID" value="VVC33730.1"/>
    <property type="molecule type" value="Genomic_DNA"/>
</dbReference>
<reference evidence="1 2" key="1">
    <citation type="submission" date="2019-08" db="EMBL/GenBank/DDBJ databases">
        <authorList>
            <person name="Alioto T."/>
            <person name="Alioto T."/>
            <person name="Gomez Garrido J."/>
        </authorList>
    </citation>
    <scope>NUCLEOTIDE SEQUENCE [LARGE SCALE GENOMIC DNA]</scope>
</reference>
<dbReference type="AlphaFoldDB" id="A0A5E4MNE4"/>
<accession>A0A5E4MNE4</accession>